<name>A0A7J7EKT9_DICBM</name>
<dbReference type="AlphaFoldDB" id="A0A7J7EKT9"/>
<dbReference type="CDD" id="cd05768">
    <property type="entry name" value="IgC1_CH3_IgAGD_CH4_IgAEM"/>
    <property type="match status" value="1"/>
</dbReference>
<accession>A0A7J7EKT9</accession>
<keyword evidence="4" id="KW-1185">Reference proteome</keyword>
<dbReference type="InterPro" id="IPR050380">
    <property type="entry name" value="Immune_Resp_Modulators"/>
</dbReference>
<dbReference type="SUPFAM" id="SSF48726">
    <property type="entry name" value="Immunoglobulin"/>
    <property type="match status" value="1"/>
</dbReference>
<evidence type="ECO:0000256" key="1">
    <source>
        <dbReference type="ARBA" id="ARBA00023319"/>
    </source>
</evidence>
<dbReference type="PANTHER" id="PTHR23411">
    <property type="entry name" value="TAPASIN"/>
    <property type="match status" value="1"/>
</dbReference>
<dbReference type="InterPro" id="IPR036179">
    <property type="entry name" value="Ig-like_dom_sf"/>
</dbReference>
<protein>
    <recommendedName>
        <fullName evidence="2">Ig-like domain-containing protein</fullName>
    </recommendedName>
</protein>
<proteinExistence type="predicted"/>
<evidence type="ECO:0000313" key="4">
    <source>
        <dbReference type="Proteomes" id="UP000551758"/>
    </source>
</evidence>
<evidence type="ECO:0000259" key="2">
    <source>
        <dbReference type="PROSITE" id="PS50835"/>
    </source>
</evidence>
<dbReference type="Pfam" id="PF07654">
    <property type="entry name" value="C1-set"/>
    <property type="match status" value="1"/>
</dbReference>
<comment type="caution">
    <text evidence="3">The sequence shown here is derived from an EMBL/GenBank/DDBJ whole genome shotgun (WGS) entry which is preliminary data.</text>
</comment>
<dbReference type="SMART" id="SM00407">
    <property type="entry name" value="IGc1"/>
    <property type="match status" value="1"/>
</dbReference>
<organism evidence="3 4">
    <name type="scientific">Diceros bicornis minor</name>
    <name type="common">South-central black rhinoceros</name>
    <dbReference type="NCBI Taxonomy" id="77932"/>
    <lineage>
        <taxon>Eukaryota</taxon>
        <taxon>Metazoa</taxon>
        <taxon>Chordata</taxon>
        <taxon>Craniata</taxon>
        <taxon>Vertebrata</taxon>
        <taxon>Euteleostomi</taxon>
        <taxon>Mammalia</taxon>
        <taxon>Eutheria</taxon>
        <taxon>Laurasiatheria</taxon>
        <taxon>Perissodactyla</taxon>
        <taxon>Rhinocerotidae</taxon>
        <taxon>Diceros</taxon>
    </lineage>
</organism>
<dbReference type="PROSITE" id="PS50835">
    <property type="entry name" value="IG_LIKE"/>
    <property type="match status" value="1"/>
</dbReference>
<gene>
    <name evidence="3" type="ORF">HPG69_006816</name>
</gene>
<sequence>MKTPMSSSPGQAREPQVYILPPHRDELSRNTVSVTCLVKDFYPPDIVVEWQSDEHPEPEGKYSTTPAQRDSDGSYFLYSKLSVEMDRWKQGEMFTCAVMHEALHNHYRQRSISQSPGK</sequence>
<dbReference type="InterPro" id="IPR007110">
    <property type="entry name" value="Ig-like_dom"/>
</dbReference>
<dbReference type="Gene3D" id="2.60.40.10">
    <property type="entry name" value="Immunoglobulins"/>
    <property type="match status" value="1"/>
</dbReference>
<dbReference type="Proteomes" id="UP000551758">
    <property type="component" value="Unassembled WGS sequence"/>
</dbReference>
<evidence type="ECO:0000313" key="3">
    <source>
        <dbReference type="EMBL" id="KAF5916412.1"/>
    </source>
</evidence>
<feature type="domain" description="Ig-like" evidence="2">
    <location>
        <begin position="15"/>
        <end position="113"/>
    </location>
</feature>
<dbReference type="FunFam" id="2.60.40.10:FF:000463">
    <property type="entry name" value="Immunoglobulin heavy constant gamma 1"/>
    <property type="match status" value="1"/>
</dbReference>
<dbReference type="InterPro" id="IPR013783">
    <property type="entry name" value="Ig-like_fold"/>
</dbReference>
<keyword evidence="1" id="KW-0393">Immunoglobulin domain</keyword>
<reference evidence="3 4" key="1">
    <citation type="journal article" date="2020" name="Mol. Biol. Evol.">
        <title>Interspecific Gene Flow and the Evolution of Specialization in Black and White Rhinoceros.</title>
        <authorList>
            <person name="Moodley Y."/>
            <person name="Westbury M.V."/>
            <person name="Russo I.M."/>
            <person name="Gopalakrishnan S."/>
            <person name="Rakotoarivelo A."/>
            <person name="Olsen R.A."/>
            <person name="Prost S."/>
            <person name="Tunstall T."/>
            <person name="Ryder O.A."/>
            <person name="Dalen L."/>
            <person name="Bruford M.W."/>
        </authorList>
    </citation>
    <scope>NUCLEOTIDE SEQUENCE [LARGE SCALE GENOMIC DNA]</scope>
    <source>
        <strain evidence="3">SBR-YM</strain>
        <tissue evidence="3">Skin</tissue>
    </source>
</reference>
<dbReference type="InterPro" id="IPR003597">
    <property type="entry name" value="Ig_C1-set"/>
</dbReference>
<dbReference type="EMBL" id="JACDTQ010002713">
    <property type="protein sequence ID" value="KAF5916412.1"/>
    <property type="molecule type" value="Genomic_DNA"/>
</dbReference>